<dbReference type="Pfam" id="PF13193">
    <property type="entry name" value="AMP-binding_C"/>
    <property type="match status" value="1"/>
</dbReference>
<keyword evidence="2" id="KW-0436">Ligase</keyword>
<dbReference type="InterPro" id="IPR000873">
    <property type="entry name" value="AMP-dep_synth/lig_dom"/>
</dbReference>
<evidence type="ECO:0000256" key="3">
    <source>
        <dbReference type="SAM" id="MobiDB-lite"/>
    </source>
</evidence>
<organism evidence="6 7">
    <name type="scientific">Boudabousia marimammalium</name>
    <dbReference type="NCBI Taxonomy" id="156892"/>
    <lineage>
        <taxon>Bacteria</taxon>
        <taxon>Bacillati</taxon>
        <taxon>Actinomycetota</taxon>
        <taxon>Actinomycetes</taxon>
        <taxon>Actinomycetales</taxon>
        <taxon>Actinomycetaceae</taxon>
        <taxon>Boudabousia</taxon>
    </lineage>
</organism>
<dbReference type="GO" id="GO:0006631">
    <property type="term" value="P:fatty acid metabolic process"/>
    <property type="evidence" value="ECO:0007669"/>
    <property type="project" value="TreeGrafter"/>
</dbReference>
<sequence length="540" mass="57270">MNTAKTPQASVNPALTLSQSARRTPHRLSIVGAEGEFTVFQSAATVSRLAQHLLKTGINPSDKVALHAPNSAWHLFFFAACARIGAVFVPLNWRIPPAQAEVIAENIGCRRLFTPETLTELHTLVLGPAHTDTPNLDKLDQLDAQLPPIPTDDDAPILGMLTSGTTANPKQVLLSANQIFWAWQNFRDAFRYSAADTVLVAAPLSHIGGLNGTTNDIFVGGGTVIIEQDFNPERLLQHIEKYQVNQMFGVPTMYRALTLAPNWGSADLSTWRNPLIGGDTPSLDLLHALTERGLSPINVFGMTETGGAGFCAHTGHALTSTGMVGFPFRFVQARIVEEAEGTAMQPKLPLTDCADGQPGLVALRGPGVITAYADPGHTKAGVIDGWLLTGDIGSRDALGRYRILGRAADRIISGGENINPAEVEAALRPLPAFADCLVVGVPDEVWGEVVTVLTASSFGAEDEGATASETADSPRNTSSQTAGRGDLLSLARAAAESAGLPRFAWPKQVLQVDALPLNANGKPDRAAARTLGTQLSNNLT</sequence>
<dbReference type="InterPro" id="IPR025110">
    <property type="entry name" value="AMP-bd_C"/>
</dbReference>
<gene>
    <name evidence="6" type="ORF">BM477_01075</name>
</gene>
<dbReference type="GO" id="GO:0031956">
    <property type="term" value="F:medium-chain fatty acid-CoA ligase activity"/>
    <property type="evidence" value="ECO:0007669"/>
    <property type="project" value="TreeGrafter"/>
</dbReference>
<dbReference type="Proteomes" id="UP000186465">
    <property type="component" value="Unassembled WGS sequence"/>
</dbReference>
<dbReference type="OrthoDB" id="9803968at2"/>
<dbReference type="EMBL" id="MPDM01000001">
    <property type="protein sequence ID" value="OKL50583.1"/>
    <property type="molecule type" value="Genomic_DNA"/>
</dbReference>
<feature type="compositionally biased region" description="Polar residues" evidence="3">
    <location>
        <begin position="467"/>
        <end position="482"/>
    </location>
</feature>
<dbReference type="Pfam" id="PF00501">
    <property type="entry name" value="AMP-binding"/>
    <property type="match status" value="1"/>
</dbReference>
<evidence type="ECO:0000256" key="2">
    <source>
        <dbReference type="ARBA" id="ARBA00022598"/>
    </source>
</evidence>
<protein>
    <recommendedName>
        <fullName evidence="8">AMP-dependent synthetase/ligase domain-containing protein</fullName>
    </recommendedName>
</protein>
<evidence type="ECO:0000313" key="6">
    <source>
        <dbReference type="EMBL" id="OKL50583.1"/>
    </source>
</evidence>
<feature type="domain" description="AMP-dependent synthetase/ligase" evidence="4">
    <location>
        <begin position="18"/>
        <end position="372"/>
    </location>
</feature>
<keyword evidence="7" id="KW-1185">Reference proteome</keyword>
<dbReference type="STRING" id="156892.BM477_01075"/>
<accession>A0A1Q5PSS0</accession>
<dbReference type="PANTHER" id="PTHR43201">
    <property type="entry name" value="ACYL-COA SYNTHETASE"/>
    <property type="match status" value="1"/>
</dbReference>
<comment type="similarity">
    <text evidence="1">Belongs to the ATP-dependent AMP-binding enzyme family.</text>
</comment>
<reference evidence="7" key="1">
    <citation type="submission" date="2016-11" db="EMBL/GenBank/DDBJ databases">
        <title>Actinomyces gypaetusis sp. nov. isolated from Gypaetus barbatus in Qinghai Tibet Plateau China.</title>
        <authorList>
            <person name="Meng X."/>
        </authorList>
    </citation>
    <scope>NUCLEOTIDE SEQUENCE [LARGE SCALE GENOMIC DNA]</scope>
    <source>
        <strain evidence="7">DSM 15383</strain>
    </source>
</reference>
<dbReference type="Gene3D" id="3.30.300.30">
    <property type="match status" value="1"/>
</dbReference>
<evidence type="ECO:0008006" key="8">
    <source>
        <dbReference type="Google" id="ProtNLM"/>
    </source>
</evidence>
<proteinExistence type="inferred from homology"/>
<dbReference type="InterPro" id="IPR045851">
    <property type="entry name" value="AMP-bd_C_sf"/>
</dbReference>
<dbReference type="SUPFAM" id="SSF56801">
    <property type="entry name" value="Acetyl-CoA synthetase-like"/>
    <property type="match status" value="1"/>
</dbReference>
<name>A0A1Q5PSS0_9ACTO</name>
<evidence type="ECO:0000259" key="4">
    <source>
        <dbReference type="Pfam" id="PF00501"/>
    </source>
</evidence>
<dbReference type="InterPro" id="IPR042099">
    <property type="entry name" value="ANL_N_sf"/>
</dbReference>
<dbReference type="Gene3D" id="3.40.50.12780">
    <property type="entry name" value="N-terminal domain of ligase-like"/>
    <property type="match status" value="1"/>
</dbReference>
<comment type="caution">
    <text evidence="6">The sequence shown here is derived from an EMBL/GenBank/DDBJ whole genome shotgun (WGS) entry which is preliminary data.</text>
</comment>
<dbReference type="AlphaFoldDB" id="A0A1Q5PSS0"/>
<dbReference type="PANTHER" id="PTHR43201:SF5">
    <property type="entry name" value="MEDIUM-CHAIN ACYL-COA LIGASE ACSF2, MITOCHONDRIAL"/>
    <property type="match status" value="1"/>
</dbReference>
<evidence type="ECO:0000313" key="7">
    <source>
        <dbReference type="Proteomes" id="UP000186465"/>
    </source>
</evidence>
<feature type="domain" description="AMP-binding enzyme C-terminal" evidence="5">
    <location>
        <begin position="422"/>
        <end position="522"/>
    </location>
</feature>
<feature type="region of interest" description="Disordered" evidence="3">
    <location>
        <begin position="461"/>
        <end position="484"/>
    </location>
</feature>
<evidence type="ECO:0000256" key="1">
    <source>
        <dbReference type="ARBA" id="ARBA00006432"/>
    </source>
</evidence>
<dbReference type="RefSeq" id="WP_075360821.1">
    <property type="nucleotide sequence ID" value="NZ_MPDM01000001.1"/>
</dbReference>
<evidence type="ECO:0000259" key="5">
    <source>
        <dbReference type="Pfam" id="PF13193"/>
    </source>
</evidence>